<evidence type="ECO:0000256" key="3">
    <source>
        <dbReference type="ARBA" id="ARBA00022643"/>
    </source>
</evidence>
<keyword evidence="3 5" id="KW-0288">FMN</keyword>
<evidence type="ECO:0000256" key="2">
    <source>
        <dbReference type="ARBA" id="ARBA00022630"/>
    </source>
</evidence>
<sequence length="202" mass="21801">MNGRHIAVAITGASGSIYGLRLVQELLAAGCCLSVLVSRAGFAVLKEEHHLDWSGEADLVNVRLRRHFNVEAEQLRYYADSDFHSPLASGSSTASAMVVVPASMGTVARIAAGVSGNLLERAADVMLKEKRPLLMVPRETPLSAIHLENMLKLARLGVSIIPAMPGFYGKPQTVDDLVNFVVGKVLDALAVEHALYQRWGEN</sequence>
<dbReference type="GO" id="GO:0106141">
    <property type="term" value="F:flavin prenyltransferase activity"/>
    <property type="evidence" value="ECO:0007669"/>
    <property type="project" value="UniProtKB-EC"/>
</dbReference>
<dbReference type="InterPro" id="IPR004507">
    <property type="entry name" value="UbiX-like"/>
</dbReference>
<name>A0AAW4L731_9BACT</name>
<dbReference type="EC" id="2.5.1.129" evidence="5"/>
<dbReference type="InterPro" id="IPR003382">
    <property type="entry name" value="Flavoprotein"/>
</dbReference>
<comment type="function">
    <text evidence="5">Flavin prenyltransferase that catalyzes the synthesis of the prenylated FMN cofactor (prenyl-FMN) for 4-hydroxy-3-polyprenylbenzoic acid decarboxylase UbiD. The prenyltransferase is metal-independent and links a dimethylallyl moiety from dimethylallyl monophosphate (DMAP) to the flavin N5 and C6 atoms of FMN.</text>
</comment>
<comment type="similarity">
    <text evidence="5">Belongs to the UbiX/PAD1 family.</text>
</comment>
<dbReference type="PANTHER" id="PTHR43374:SF1">
    <property type="entry name" value="FLAVIN PRENYLTRANSFERASE PAD1, MITOCHONDRIAL"/>
    <property type="match status" value="1"/>
</dbReference>
<comment type="caution">
    <text evidence="7">The sequence shown here is derived from an EMBL/GenBank/DDBJ whole genome shotgun (WGS) entry which is preliminary data.</text>
</comment>
<keyword evidence="4 5" id="KW-0808">Transferase</keyword>
<dbReference type="Pfam" id="PF02441">
    <property type="entry name" value="Flavoprotein"/>
    <property type="match status" value="1"/>
</dbReference>
<evidence type="ECO:0000313" key="8">
    <source>
        <dbReference type="Proteomes" id="UP000811899"/>
    </source>
</evidence>
<organism evidence="7 8">
    <name type="scientific">Geoanaerobacter pelophilus</name>
    <dbReference type="NCBI Taxonomy" id="60036"/>
    <lineage>
        <taxon>Bacteria</taxon>
        <taxon>Pseudomonadati</taxon>
        <taxon>Thermodesulfobacteriota</taxon>
        <taxon>Desulfuromonadia</taxon>
        <taxon>Geobacterales</taxon>
        <taxon>Geobacteraceae</taxon>
        <taxon>Geoanaerobacter</taxon>
    </lineage>
</organism>
<evidence type="ECO:0000259" key="6">
    <source>
        <dbReference type="Pfam" id="PF02441"/>
    </source>
</evidence>
<reference evidence="7 8" key="1">
    <citation type="submission" date="2021-05" db="EMBL/GenBank/DDBJ databases">
        <title>The draft genome of Geobacter pelophilus DSM 12255.</title>
        <authorList>
            <person name="Xu Z."/>
            <person name="Masuda Y."/>
            <person name="Itoh H."/>
            <person name="Senoo K."/>
        </authorList>
    </citation>
    <scope>NUCLEOTIDE SEQUENCE [LARGE SCALE GENOMIC DNA]</scope>
    <source>
        <strain evidence="7 8">DSM 12255</strain>
    </source>
</reference>
<evidence type="ECO:0000256" key="4">
    <source>
        <dbReference type="ARBA" id="ARBA00022679"/>
    </source>
</evidence>
<feature type="binding site" evidence="5">
    <location>
        <position position="184"/>
    </location>
    <ligand>
        <name>dimethylallyl phosphate</name>
        <dbReference type="ChEBI" id="CHEBI:88052"/>
    </ligand>
</feature>
<feature type="binding site" evidence="5">
    <location>
        <position position="138"/>
    </location>
    <ligand>
        <name>FMN</name>
        <dbReference type="ChEBI" id="CHEBI:58210"/>
    </ligand>
</feature>
<dbReference type="GO" id="GO:0016831">
    <property type="term" value="F:carboxy-lyase activity"/>
    <property type="evidence" value="ECO:0007669"/>
    <property type="project" value="TreeGrafter"/>
</dbReference>
<comment type="catalytic activity">
    <reaction evidence="5">
        <text>dimethylallyl phosphate + FMNH2 = prenylated FMNH2 + phosphate</text>
        <dbReference type="Rhea" id="RHEA:37743"/>
        <dbReference type="ChEBI" id="CHEBI:43474"/>
        <dbReference type="ChEBI" id="CHEBI:57618"/>
        <dbReference type="ChEBI" id="CHEBI:87467"/>
        <dbReference type="ChEBI" id="CHEBI:88052"/>
        <dbReference type="EC" id="2.5.1.129"/>
    </reaction>
</comment>
<keyword evidence="8" id="KW-1185">Reference proteome</keyword>
<feature type="binding site" evidence="5">
    <location>
        <position position="38"/>
    </location>
    <ligand>
        <name>FMN</name>
        <dbReference type="ChEBI" id="CHEBI:58210"/>
    </ligand>
</feature>
<comment type="caution">
    <text evidence="5">Lacks conserved residue(s) required for the propagation of feature annotation.</text>
</comment>
<keyword evidence="1 5" id="KW-0637">Prenyltransferase</keyword>
<dbReference type="Proteomes" id="UP000811899">
    <property type="component" value="Unassembled WGS sequence"/>
</dbReference>
<dbReference type="EMBL" id="JAHCVJ010000004">
    <property type="protein sequence ID" value="MBT0664853.1"/>
    <property type="molecule type" value="Genomic_DNA"/>
</dbReference>
<dbReference type="RefSeq" id="WP_214171630.1">
    <property type="nucleotide sequence ID" value="NZ_JAHCVJ010000004.1"/>
</dbReference>
<keyword evidence="2 5" id="KW-0285">Flavoprotein</keyword>
<evidence type="ECO:0000256" key="1">
    <source>
        <dbReference type="ARBA" id="ARBA00022602"/>
    </source>
</evidence>
<feature type="binding site" evidence="5">
    <location>
        <position position="168"/>
    </location>
    <ligand>
        <name>dimethylallyl phosphate</name>
        <dbReference type="ChEBI" id="CHEBI:88052"/>
    </ligand>
</feature>
<feature type="domain" description="Flavoprotein" evidence="6">
    <location>
        <begin position="5"/>
        <end position="189"/>
    </location>
</feature>
<dbReference type="NCBIfam" id="TIGR00421">
    <property type="entry name" value="ubiX_pad"/>
    <property type="match status" value="1"/>
</dbReference>
<evidence type="ECO:0000256" key="5">
    <source>
        <dbReference type="HAMAP-Rule" id="MF_01984"/>
    </source>
</evidence>
<proteinExistence type="inferred from homology"/>
<dbReference type="PANTHER" id="PTHR43374">
    <property type="entry name" value="FLAVIN PRENYLTRANSFERASE"/>
    <property type="match status" value="1"/>
</dbReference>
<dbReference type="InterPro" id="IPR036551">
    <property type="entry name" value="Flavin_trans-like"/>
</dbReference>
<gene>
    <name evidence="5" type="primary">ubiX</name>
    <name evidence="7" type="ORF">KI809_11125</name>
</gene>
<feature type="binding site" evidence="5">
    <location>
        <begin position="103"/>
        <end position="106"/>
    </location>
    <ligand>
        <name>FMN</name>
        <dbReference type="ChEBI" id="CHEBI:58210"/>
    </ligand>
</feature>
<accession>A0AAW4L731</accession>
<dbReference type="SUPFAM" id="SSF52507">
    <property type="entry name" value="Homo-oligomeric flavin-containing Cys decarboxylases, HFCD"/>
    <property type="match status" value="1"/>
</dbReference>
<dbReference type="AlphaFoldDB" id="A0AAW4L731"/>
<evidence type="ECO:0000313" key="7">
    <source>
        <dbReference type="EMBL" id="MBT0664853.1"/>
    </source>
</evidence>
<dbReference type="NCBIfam" id="NF004685">
    <property type="entry name" value="PRK06029.1"/>
    <property type="match status" value="1"/>
</dbReference>
<feature type="binding site" evidence="5">
    <location>
        <begin position="12"/>
        <end position="14"/>
    </location>
    <ligand>
        <name>FMN</name>
        <dbReference type="ChEBI" id="CHEBI:58210"/>
    </ligand>
</feature>
<dbReference type="HAMAP" id="MF_01984">
    <property type="entry name" value="ubiX_pad"/>
    <property type="match status" value="1"/>
</dbReference>
<protein>
    <recommendedName>
        <fullName evidence="5">Flavin prenyltransferase UbiX</fullName>
        <ecNumber evidence="5">2.5.1.129</ecNumber>
    </recommendedName>
</protein>
<dbReference type="Gene3D" id="3.40.50.1950">
    <property type="entry name" value="Flavin prenyltransferase-like"/>
    <property type="match status" value="1"/>
</dbReference>